<accession>A0A327MVR3</accession>
<organism evidence="1 2">
    <name type="scientific">Pseudomonas fluorescens</name>
    <dbReference type="NCBI Taxonomy" id="294"/>
    <lineage>
        <taxon>Bacteria</taxon>
        <taxon>Pseudomonadati</taxon>
        <taxon>Pseudomonadota</taxon>
        <taxon>Gammaproteobacteria</taxon>
        <taxon>Pseudomonadales</taxon>
        <taxon>Pseudomonadaceae</taxon>
        <taxon>Pseudomonas</taxon>
    </lineage>
</organism>
<dbReference type="Proteomes" id="UP000249493">
    <property type="component" value="Unassembled WGS sequence"/>
</dbReference>
<protein>
    <submittedName>
        <fullName evidence="1">Uncharacterized protein</fullName>
    </submittedName>
</protein>
<name>A0A327MVR3_PSEFL</name>
<evidence type="ECO:0000313" key="2">
    <source>
        <dbReference type="Proteomes" id="UP000249493"/>
    </source>
</evidence>
<dbReference type="AlphaFoldDB" id="A0A327MVR3"/>
<sequence>MQPLCQSAAERLILCAVQAPGLEMIVTATTIQASFCKGEQTSRESELPRVQIETLELMEAKVHCAASVWCALRCMAL</sequence>
<reference evidence="1 2" key="1">
    <citation type="submission" date="2018-06" db="EMBL/GenBank/DDBJ databases">
        <authorList>
            <person name="Zhirakovskaya E."/>
        </authorList>
    </citation>
    <scope>NUCLEOTIDE SEQUENCE [LARGE SCALE GENOMIC DNA]</scope>
    <source>
        <strain evidence="1 2">LY3</strain>
    </source>
</reference>
<dbReference type="EMBL" id="QLIN01000010">
    <property type="protein sequence ID" value="RAI66509.1"/>
    <property type="molecule type" value="Genomic_DNA"/>
</dbReference>
<evidence type="ECO:0000313" key="1">
    <source>
        <dbReference type="EMBL" id="RAI66509.1"/>
    </source>
</evidence>
<gene>
    <name evidence="1" type="ORF">DOZ80_21970</name>
</gene>
<proteinExistence type="predicted"/>
<comment type="caution">
    <text evidence="1">The sequence shown here is derived from an EMBL/GenBank/DDBJ whole genome shotgun (WGS) entry which is preliminary data.</text>
</comment>